<dbReference type="InterPro" id="IPR016419">
    <property type="entry name" value="Prepilin_Pept-dep_B_prd"/>
</dbReference>
<protein>
    <submittedName>
        <fullName evidence="7">Prepilin peptidase-dependent protein</fullName>
    </submittedName>
</protein>
<dbReference type="InterPro" id="IPR012902">
    <property type="entry name" value="N_methyl_site"/>
</dbReference>
<evidence type="ECO:0000313" key="7">
    <source>
        <dbReference type="EMBL" id="UYU31285.1"/>
    </source>
</evidence>
<evidence type="ECO:0000313" key="8">
    <source>
        <dbReference type="Proteomes" id="UP001156318"/>
    </source>
</evidence>
<dbReference type="NCBIfam" id="NF007848">
    <property type="entry name" value="PRK10557.1"/>
    <property type="match status" value="1"/>
</dbReference>
<evidence type="ECO:0000256" key="1">
    <source>
        <dbReference type="ARBA" id="ARBA00004167"/>
    </source>
</evidence>
<dbReference type="PROSITE" id="PS00409">
    <property type="entry name" value="PROKAR_NTER_METHYL"/>
    <property type="match status" value="1"/>
</dbReference>
<comment type="subcellular location">
    <subcellularLocation>
        <location evidence="1">Membrane</location>
        <topology evidence="1">Single-pass membrane protein</topology>
    </subcellularLocation>
</comment>
<dbReference type="PIRSF" id="PIRSF004525">
    <property type="entry name" value="Pilin_peptidase-dep_B_prd"/>
    <property type="match status" value="1"/>
</dbReference>
<dbReference type="EMBL" id="CP074352">
    <property type="protein sequence ID" value="UYU31285.1"/>
    <property type="molecule type" value="Genomic_DNA"/>
</dbReference>
<dbReference type="Proteomes" id="UP001156318">
    <property type="component" value="Chromosome"/>
</dbReference>
<organism evidence="7 8">
    <name type="scientific">Siccibacter colletis</name>
    <dbReference type="NCBI Taxonomy" id="1505757"/>
    <lineage>
        <taxon>Bacteria</taxon>
        <taxon>Pseudomonadati</taxon>
        <taxon>Pseudomonadota</taxon>
        <taxon>Gammaproteobacteria</taxon>
        <taxon>Enterobacterales</taxon>
        <taxon>Enterobacteriaceae</taxon>
        <taxon>Siccibacter</taxon>
    </lineage>
</organism>
<dbReference type="PANTHER" id="PTHR39583">
    <property type="entry name" value="TYPE II SECRETION SYSTEM PROTEIN J-RELATED"/>
    <property type="match status" value="1"/>
</dbReference>
<proteinExistence type="predicted"/>
<evidence type="ECO:0000256" key="4">
    <source>
        <dbReference type="ARBA" id="ARBA00022989"/>
    </source>
</evidence>
<evidence type="ECO:0000256" key="6">
    <source>
        <dbReference type="SAM" id="Phobius"/>
    </source>
</evidence>
<sequence length="187" mass="20744">MSIARGFSLLEILIAMAISSTLMLSSLKLLPSLQMAVLRQSQEIIIQEDLWMMARVIGKHLQRAGYCAGTCSGEGLTVSNNGRCIIVRWDANNNGVWEKPIPGESELTGFRLHENALETLRGARACTDSGWEKMSEPALFSITDFQVVTRNLQGYPPRMIVTLDAVATRNSEQTYRVSHQVTGYNLP</sequence>
<evidence type="ECO:0000256" key="2">
    <source>
        <dbReference type="ARBA" id="ARBA00022481"/>
    </source>
</evidence>
<keyword evidence="3 6" id="KW-0812">Transmembrane</keyword>
<reference evidence="7 8" key="1">
    <citation type="submission" date="2021-05" db="EMBL/GenBank/DDBJ databases">
        <title>Isolation, identification, and the growth promoting effects of Pantoea dispersa strain YSD J2 from the aboveground leaves of Cyperus esculentus L.Var. Sativus.</title>
        <authorList>
            <person name="Wang S."/>
            <person name="Tang X.M."/>
            <person name="Huang Y.N."/>
        </authorList>
    </citation>
    <scope>NUCLEOTIDE SEQUENCE [LARGE SCALE GENOMIC DNA]</scope>
    <source>
        <strain evidence="8">YSD YN2</strain>
    </source>
</reference>
<dbReference type="InterPro" id="IPR051621">
    <property type="entry name" value="T2SS_protein_J"/>
</dbReference>
<name>A0ABY6JBR1_9ENTR</name>
<dbReference type="PANTHER" id="PTHR39583:SF3">
    <property type="entry name" value="PREPILIN PEPTIDASE-DEPENDENT PROTEIN B"/>
    <property type="match status" value="1"/>
</dbReference>
<keyword evidence="8" id="KW-1185">Reference proteome</keyword>
<dbReference type="RefSeq" id="WP_264384743.1">
    <property type="nucleotide sequence ID" value="NZ_CP074352.1"/>
</dbReference>
<keyword evidence="5 6" id="KW-0472">Membrane</keyword>
<dbReference type="NCBIfam" id="TIGR02532">
    <property type="entry name" value="IV_pilin_GFxxxE"/>
    <property type="match status" value="1"/>
</dbReference>
<dbReference type="Pfam" id="PF07963">
    <property type="entry name" value="N_methyl"/>
    <property type="match status" value="1"/>
</dbReference>
<keyword evidence="2" id="KW-0488">Methylation</keyword>
<evidence type="ECO:0000256" key="3">
    <source>
        <dbReference type="ARBA" id="ARBA00022692"/>
    </source>
</evidence>
<evidence type="ECO:0000256" key="5">
    <source>
        <dbReference type="ARBA" id="ARBA00023136"/>
    </source>
</evidence>
<feature type="transmembrane region" description="Helical" evidence="6">
    <location>
        <begin position="12"/>
        <end position="30"/>
    </location>
</feature>
<keyword evidence="4 6" id="KW-1133">Transmembrane helix</keyword>
<gene>
    <name evidence="7" type="ORF">KFZ77_15790</name>
</gene>
<accession>A0ABY6JBR1</accession>